<evidence type="ECO:0000313" key="3">
    <source>
        <dbReference type="Proteomes" id="UP000265520"/>
    </source>
</evidence>
<keyword evidence="3" id="KW-1185">Reference proteome</keyword>
<feature type="non-terminal residue" evidence="2">
    <location>
        <position position="49"/>
    </location>
</feature>
<name>A0A392UDE0_9FABA</name>
<organism evidence="2 3">
    <name type="scientific">Trifolium medium</name>
    <dbReference type="NCBI Taxonomy" id="97028"/>
    <lineage>
        <taxon>Eukaryota</taxon>
        <taxon>Viridiplantae</taxon>
        <taxon>Streptophyta</taxon>
        <taxon>Embryophyta</taxon>
        <taxon>Tracheophyta</taxon>
        <taxon>Spermatophyta</taxon>
        <taxon>Magnoliopsida</taxon>
        <taxon>eudicotyledons</taxon>
        <taxon>Gunneridae</taxon>
        <taxon>Pentapetalae</taxon>
        <taxon>rosids</taxon>
        <taxon>fabids</taxon>
        <taxon>Fabales</taxon>
        <taxon>Fabaceae</taxon>
        <taxon>Papilionoideae</taxon>
        <taxon>50 kb inversion clade</taxon>
        <taxon>NPAAA clade</taxon>
        <taxon>Hologalegina</taxon>
        <taxon>IRL clade</taxon>
        <taxon>Trifolieae</taxon>
        <taxon>Trifolium</taxon>
    </lineage>
</organism>
<accession>A0A392UDE0</accession>
<feature type="region of interest" description="Disordered" evidence="1">
    <location>
        <begin position="1"/>
        <end position="49"/>
    </location>
</feature>
<reference evidence="2 3" key="1">
    <citation type="journal article" date="2018" name="Front. Plant Sci.">
        <title>Red Clover (Trifolium pratense) and Zigzag Clover (T. medium) - A Picture of Genomic Similarities and Differences.</title>
        <authorList>
            <person name="Dluhosova J."/>
            <person name="Istvanek J."/>
            <person name="Nedelnik J."/>
            <person name="Repkova J."/>
        </authorList>
    </citation>
    <scope>NUCLEOTIDE SEQUENCE [LARGE SCALE GENOMIC DNA]</scope>
    <source>
        <strain evidence="3">cv. 10/8</strain>
        <tissue evidence="2">Leaf</tissue>
    </source>
</reference>
<proteinExistence type="predicted"/>
<comment type="caution">
    <text evidence="2">The sequence shown here is derived from an EMBL/GenBank/DDBJ whole genome shotgun (WGS) entry which is preliminary data.</text>
</comment>
<dbReference type="Proteomes" id="UP000265520">
    <property type="component" value="Unassembled WGS sequence"/>
</dbReference>
<evidence type="ECO:0000256" key="1">
    <source>
        <dbReference type="SAM" id="MobiDB-lite"/>
    </source>
</evidence>
<protein>
    <submittedName>
        <fullName evidence="2">DnaJ domain protein</fullName>
    </submittedName>
</protein>
<sequence>MGRVQSNATRQANTNAGEIKQNSAAKTIKDKGAPATRVNQLNGADDLES</sequence>
<dbReference type="EMBL" id="LXQA010784518">
    <property type="protein sequence ID" value="MCI70867.1"/>
    <property type="molecule type" value="Genomic_DNA"/>
</dbReference>
<feature type="compositionally biased region" description="Polar residues" evidence="1">
    <location>
        <begin position="1"/>
        <end position="25"/>
    </location>
</feature>
<dbReference type="AlphaFoldDB" id="A0A392UDE0"/>
<evidence type="ECO:0000313" key="2">
    <source>
        <dbReference type="EMBL" id="MCI70867.1"/>
    </source>
</evidence>